<evidence type="ECO:0000313" key="4">
    <source>
        <dbReference type="Proteomes" id="UP000199492"/>
    </source>
</evidence>
<keyword evidence="1" id="KW-1133">Transmembrane helix</keyword>
<dbReference type="STRING" id="262004.SAMN04489796_107202"/>
<evidence type="ECO:0000256" key="1">
    <source>
        <dbReference type="SAM" id="Phobius"/>
    </source>
</evidence>
<evidence type="ECO:0000313" key="3">
    <source>
        <dbReference type="EMBL" id="SDI16438.1"/>
    </source>
</evidence>
<sequence length="287" mass="33273">MTKPIGLDITTPLGHRVGVSVFKPNTTNNKSIVISSATGVLQHFYYKFATYFSELGYTVYTFDYSGIGKSNLNISDLKQNTIDLKSWGDNDQASIISYAKSQNPTHKIIVITHSIGGQILAFNKRIAQVDAIITIASQSGYWKHWNGFERFRMFTFWYVLIPTLTPFFGYFPAKKIKLFENLPKHMAYQWRHWGTHKDYMLSEFNFEDLQFKNFNKNLLALSFTKDKFASKASVDWLAKQFTKAKIDRQHIIPEDFGIANIGHFGFFRSTFKDSLWKMTHDWIDKHA</sequence>
<dbReference type="InterPro" id="IPR029058">
    <property type="entry name" value="AB_hydrolase_fold"/>
</dbReference>
<feature type="transmembrane region" description="Helical" evidence="1">
    <location>
        <begin position="153"/>
        <end position="173"/>
    </location>
</feature>
<dbReference type="RefSeq" id="WP_092469654.1">
    <property type="nucleotide sequence ID" value="NZ_FNCZ01000007.1"/>
</dbReference>
<gene>
    <name evidence="3" type="ORF">SAMN04489796_107202</name>
</gene>
<dbReference type="SUPFAM" id="SSF53474">
    <property type="entry name" value="alpha/beta-Hydrolases"/>
    <property type="match status" value="1"/>
</dbReference>
<dbReference type="EMBL" id="FNCZ01000007">
    <property type="protein sequence ID" value="SDI16438.1"/>
    <property type="molecule type" value="Genomic_DNA"/>
</dbReference>
<accession>A0A1G8IBQ8</accession>
<feature type="domain" description="Serine aminopeptidase S33" evidence="2">
    <location>
        <begin position="42"/>
        <end position="148"/>
    </location>
</feature>
<dbReference type="Pfam" id="PF12146">
    <property type="entry name" value="Hydrolase_4"/>
    <property type="match status" value="1"/>
</dbReference>
<dbReference type="InterPro" id="IPR022742">
    <property type="entry name" value="Hydrolase_4"/>
</dbReference>
<dbReference type="Proteomes" id="UP000199492">
    <property type="component" value="Unassembled WGS sequence"/>
</dbReference>
<keyword evidence="3" id="KW-0378">Hydrolase</keyword>
<dbReference type="Gene3D" id="3.40.50.1820">
    <property type="entry name" value="alpha/beta hydrolase"/>
    <property type="match status" value="1"/>
</dbReference>
<dbReference type="AlphaFoldDB" id="A0A1G8IBQ8"/>
<dbReference type="OrthoDB" id="9785076at2"/>
<keyword evidence="1" id="KW-0472">Membrane</keyword>
<protein>
    <submittedName>
        <fullName evidence="3">Predicted alpha/beta hydrolase</fullName>
    </submittedName>
</protein>
<keyword evidence="4" id="KW-1185">Reference proteome</keyword>
<name>A0A1G8IBQ8_9FLAO</name>
<dbReference type="GO" id="GO:0016787">
    <property type="term" value="F:hydrolase activity"/>
    <property type="evidence" value="ECO:0007669"/>
    <property type="project" value="UniProtKB-KW"/>
</dbReference>
<dbReference type="InterPro" id="IPR017208">
    <property type="entry name" value="UCP037442_abhydr"/>
</dbReference>
<reference evidence="4" key="1">
    <citation type="submission" date="2016-10" db="EMBL/GenBank/DDBJ databases">
        <authorList>
            <person name="Varghese N."/>
            <person name="Submissions S."/>
        </authorList>
    </citation>
    <scope>NUCLEOTIDE SEQUENCE [LARGE SCALE GENOMIC DNA]</scope>
    <source>
        <strain evidence="4">DSM 15363</strain>
    </source>
</reference>
<proteinExistence type="predicted"/>
<keyword evidence="1" id="KW-0812">Transmembrane</keyword>
<evidence type="ECO:0000259" key="2">
    <source>
        <dbReference type="Pfam" id="PF12146"/>
    </source>
</evidence>
<organism evidence="3 4">
    <name type="scientific">Winogradskyella thalassocola</name>
    <dbReference type="NCBI Taxonomy" id="262004"/>
    <lineage>
        <taxon>Bacteria</taxon>
        <taxon>Pseudomonadati</taxon>
        <taxon>Bacteroidota</taxon>
        <taxon>Flavobacteriia</taxon>
        <taxon>Flavobacteriales</taxon>
        <taxon>Flavobacteriaceae</taxon>
        <taxon>Winogradskyella</taxon>
    </lineage>
</organism>
<dbReference type="PIRSF" id="PIRSF037442">
    <property type="entry name" value="UCP037442_abhydr"/>
    <property type="match status" value="1"/>
</dbReference>